<dbReference type="PATRIC" id="fig|378806.16.peg.9537"/>
<sequence>MATTTGQSDLSTVRPATGPRLTRPQAAPMTRGLRNPGMDTPFSQTAGSEALRGAVPPTGDPFARLLERLQPGHRARTQGLHGAARGHVLARLSRTLKAPLVCVAVDEEAADALAGDLAFFLGGNGTLLAPRVLRLPADEVLPYDELSPEPHIVSERLGTLFHLSQGTRFPALVLSLRALLRRVLPVSTMTGLAQLLTTGQDIDRDTLARQLVLMGYQSSPLVEDPGTFSVRGGILDVFSPLYERPVRLEFFGDTIESIRLFEPDNQRTVDSLKEVSLVPARELLLTDQTRAKAEATARAVADHINLPTIKLRERLDALREGLPGFGLEGLLPGFFEGGLATVFDYLRLWAREPVFYFDDPVGLERAATDLWEELERSHQEADARQDLTLPPSEHFLTREQADAQLAGWRGVEGGGAGADPRRAAARPLLLWRHAGSARGHPRPPRRGGRPHPAGGAPPAVAGHARGVRHRLWNPEPGGPAQAPAAGPPPHGPHP</sequence>
<feature type="compositionally biased region" description="Pro residues" evidence="3">
    <location>
        <begin position="485"/>
        <end position="494"/>
    </location>
</feature>
<name>Q09E47_STIAD</name>
<accession>Q09E47</accession>
<comment type="caution">
    <text evidence="5">The sequence shown here is derived from an EMBL/GenBank/DDBJ whole genome shotgun (WGS) entry which is preliminary data.</text>
</comment>
<dbReference type="GO" id="GO:0005524">
    <property type="term" value="F:ATP binding"/>
    <property type="evidence" value="ECO:0007669"/>
    <property type="project" value="UniProtKB-KW"/>
</dbReference>
<protein>
    <submittedName>
        <fullName evidence="5">Transcription-repair coupling factor</fullName>
        <ecNumber evidence="5">3.6.1.-</ecNumber>
    </submittedName>
</protein>
<dbReference type="Gene3D" id="3.30.2060.10">
    <property type="entry name" value="Penicillin-binding protein 1b domain"/>
    <property type="match status" value="1"/>
</dbReference>
<evidence type="ECO:0000256" key="2">
    <source>
        <dbReference type="ARBA" id="ARBA00022840"/>
    </source>
</evidence>
<dbReference type="GO" id="GO:0016887">
    <property type="term" value="F:ATP hydrolysis activity"/>
    <property type="evidence" value="ECO:0007669"/>
    <property type="project" value="InterPro"/>
</dbReference>
<evidence type="ECO:0000256" key="3">
    <source>
        <dbReference type="SAM" id="MobiDB-lite"/>
    </source>
</evidence>
<dbReference type="Pfam" id="PF17757">
    <property type="entry name" value="UvrB_inter"/>
    <property type="match status" value="1"/>
</dbReference>
<dbReference type="PANTHER" id="PTHR24029">
    <property type="entry name" value="UVRABC SYSTEM PROTEIN B"/>
    <property type="match status" value="1"/>
</dbReference>
<dbReference type="EMBL" id="AAMD01000001">
    <property type="protein sequence ID" value="EAU70086.1"/>
    <property type="molecule type" value="Genomic_DNA"/>
</dbReference>
<evidence type="ECO:0000259" key="4">
    <source>
        <dbReference type="Pfam" id="PF17757"/>
    </source>
</evidence>
<keyword evidence="1" id="KW-0547">Nucleotide-binding</keyword>
<dbReference type="Proteomes" id="UP000032702">
    <property type="component" value="Unassembled WGS sequence"/>
</dbReference>
<dbReference type="GO" id="GO:0009380">
    <property type="term" value="C:excinuclease repair complex"/>
    <property type="evidence" value="ECO:0007669"/>
    <property type="project" value="InterPro"/>
</dbReference>
<dbReference type="InterPro" id="IPR004807">
    <property type="entry name" value="UvrB"/>
</dbReference>
<gene>
    <name evidence="5" type="ORF">STIAU_8400</name>
</gene>
<evidence type="ECO:0000256" key="1">
    <source>
        <dbReference type="ARBA" id="ARBA00022741"/>
    </source>
</evidence>
<dbReference type="Gene3D" id="3.40.50.11180">
    <property type="match status" value="1"/>
</dbReference>
<dbReference type="InterPro" id="IPR041471">
    <property type="entry name" value="UvrB_inter"/>
</dbReference>
<organism evidence="5 6">
    <name type="scientific">Stigmatella aurantiaca (strain DW4/3-1)</name>
    <dbReference type="NCBI Taxonomy" id="378806"/>
    <lineage>
        <taxon>Bacteria</taxon>
        <taxon>Pseudomonadati</taxon>
        <taxon>Myxococcota</taxon>
        <taxon>Myxococcia</taxon>
        <taxon>Myxococcales</taxon>
        <taxon>Cystobacterineae</taxon>
        <taxon>Archangiaceae</taxon>
        <taxon>Stigmatella</taxon>
    </lineage>
</organism>
<feature type="domain" description="UvrB interaction" evidence="4">
    <location>
        <begin position="196"/>
        <end position="282"/>
    </location>
</feature>
<feature type="compositionally biased region" description="Basic residues" evidence="3">
    <location>
        <begin position="439"/>
        <end position="449"/>
    </location>
</feature>
<evidence type="ECO:0000313" key="6">
    <source>
        <dbReference type="Proteomes" id="UP000032702"/>
    </source>
</evidence>
<dbReference type="PANTHER" id="PTHR24029:SF1">
    <property type="entry name" value="TRANSCRIPTION-REPAIR-COUPLING FACTOR"/>
    <property type="match status" value="1"/>
</dbReference>
<feature type="region of interest" description="Disordered" evidence="3">
    <location>
        <begin position="1"/>
        <end position="55"/>
    </location>
</feature>
<keyword evidence="2" id="KW-0067">ATP-binding</keyword>
<dbReference type="GO" id="GO:0006289">
    <property type="term" value="P:nucleotide-excision repair"/>
    <property type="evidence" value="ECO:0007669"/>
    <property type="project" value="InterPro"/>
</dbReference>
<dbReference type="GO" id="GO:0003677">
    <property type="term" value="F:DNA binding"/>
    <property type="evidence" value="ECO:0007669"/>
    <property type="project" value="InterPro"/>
</dbReference>
<feature type="compositionally biased region" description="Polar residues" evidence="3">
    <location>
        <begin position="1"/>
        <end position="11"/>
    </location>
</feature>
<dbReference type="AlphaFoldDB" id="Q09E47"/>
<feature type="compositionally biased region" description="Low complexity" evidence="3">
    <location>
        <begin position="450"/>
        <end position="464"/>
    </location>
</feature>
<proteinExistence type="predicted"/>
<evidence type="ECO:0000313" key="5">
    <source>
        <dbReference type="EMBL" id="EAU70086.1"/>
    </source>
</evidence>
<dbReference type="SUPFAM" id="SSF52540">
    <property type="entry name" value="P-loop containing nucleoside triphosphate hydrolases"/>
    <property type="match status" value="1"/>
</dbReference>
<keyword evidence="5" id="KW-0378">Hydrolase</keyword>
<dbReference type="EC" id="3.6.1.-" evidence="5"/>
<dbReference type="InterPro" id="IPR027417">
    <property type="entry name" value="P-loop_NTPase"/>
</dbReference>
<reference evidence="5 6" key="1">
    <citation type="submission" date="2006-04" db="EMBL/GenBank/DDBJ databases">
        <authorList>
            <person name="Nierman W.C."/>
        </authorList>
    </citation>
    <scope>NUCLEOTIDE SEQUENCE [LARGE SCALE GENOMIC DNA]</scope>
    <source>
        <strain evidence="5 6">DW4/3-1</strain>
    </source>
</reference>
<feature type="region of interest" description="Disordered" evidence="3">
    <location>
        <begin position="433"/>
        <end position="494"/>
    </location>
</feature>
<feature type="compositionally biased region" description="Low complexity" evidence="3">
    <location>
        <begin position="474"/>
        <end position="484"/>
    </location>
</feature>